<dbReference type="SMART" id="SM00516">
    <property type="entry name" value="SEC14"/>
    <property type="match status" value="1"/>
</dbReference>
<feature type="domain" description="CRAL-TRIO" evidence="1">
    <location>
        <begin position="88"/>
        <end position="247"/>
    </location>
</feature>
<dbReference type="PRINTS" id="PR00180">
    <property type="entry name" value="CRETINALDHBP"/>
</dbReference>
<dbReference type="OrthoDB" id="6432525at2759"/>
<gene>
    <name evidence="3 4" type="primary">LOC106750159</name>
</gene>
<evidence type="ECO:0000313" key="2">
    <source>
        <dbReference type="Proteomes" id="UP000515204"/>
    </source>
</evidence>
<evidence type="ECO:0000313" key="3">
    <source>
        <dbReference type="RefSeq" id="XP_014485781.1"/>
    </source>
</evidence>
<dbReference type="SUPFAM" id="SSF46938">
    <property type="entry name" value="CRAL/TRIO N-terminal domain"/>
    <property type="match status" value="1"/>
</dbReference>
<dbReference type="GeneID" id="106750159"/>
<evidence type="ECO:0000313" key="4">
    <source>
        <dbReference type="RefSeq" id="XP_014485788.1"/>
    </source>
</evidence>
<reference evidence="3 4" key="1">
    <citation type="submission" date="2025-04" db="UniProtKB">
        <authorList>
            <consortium name="RefSeq"/>
        </authorList>
    </citation>
    <scope>IDENTIFICATION</scope>
</reference>
<dbReference type="RefSeq" id="XP_014485788.1">
    <property type="nucleotide sequence ID" value="XM_014630302.1"/>
</dbReference>
<protein>
    <submittedName>
        <fullName evidence="3 4">Alpha-tocopherol transfer protein-like isoform X1</fullName>
    </submittedName>
</protein>
<accession>A0A6P3Y4F8</accession>
<organism evidence="2 3">
    <name type="scientific">Dinoponera quadriceps</name>
    <name type="common">South American ant</name>
    <dbReference type="NCBI Taxonomy" id="609295"/>
    <lineage>
        <taxon>Eukaryota</taxon>
        <taxon>Metazoa</taxon>
        <taxon>Ecdysozoa</taxon>
        <taxon>Arthropoda</taxon>
        <taxon>Hexapoda</taxon>
        <taxon>Insecta</taxon>
        <taxon>Pterygota</taxon>
        <taxon>Neoptera</taxon>
        <taxon>Endopterygota</taxon>
        <taxon>Hymenoptera</taxon>
        <taxon>Apocrita</taxon>
        <taxon>Aculeata</taxon>
        <taxon>Formicoidea</taxon>
        <taxon>Formicidae</taxon>
        <taxon>Ponerinae</taxon>
        <taxon>Ponerini</taxon>
        <taxon>Dinoponera</taxon>
    </lineage>
</organism>
<dbReference type="RefSeq" id="XP_014485781.1">
    <property type="nucleotide sequence ID" value="XM_014630295.1"/>
</dbReference>
<dbReference type="KEGG" id="dqu:106750159"/>
<evidence type="ECO:0000259" key="1">
    <source>
        <dbReference type="PROSITE" id="PS50191"/>
    </source>
</evidence>
<dbReference type="Proteomes" id="UP000515204">
    <property type="component" value="Unplaced"/>
</dbReference>
<dbReference type="InterPro" id="IPR036273">
    <property type="entry name" value="CRAL/TRIO_N_dom_sf"/>
</dbReference>
<dbReference type="AlphaFoldDB" id="A0A6P3Y4F8"/>
<proteinExistence type="predicted"/>
<dbReference type="InterPro" id="IPR036865">
    <property type="entry name" value="CRAL-TRIO_dom_sf"/>
</dbReference>
<dbReference type="Gene3D" id="3.40.525.10">
    <property type="entry name" value="CRAL-TRIO lipid binding domain"/>
    <property type="match status" value="1"/>
</dbReference>
<keyword evidence="2" id="KW-1185">Reference proteome</keyword>
<dbReference type="SUPFAM" id="SSF52087">
    <property type="entry name" value="CRAL/TRIO domain"/>
    <property type="match status" value="1"/>
</dbReference>
<dbReference type="PANTHER" id="PTHR10174">
    <property type="entry name" value="ALPHA-TOCOPHEROL TRANSFER PROTEIN-RELATED"/>
    <property type="match status" value="1"/>
</dbReference>
<dbReference type="GO" id="GO:0016020">
    <property type="term" value="C:membrane"/>
    <property type="evidence" value="ECO:0007669"/>
    <property type="project" value="TreeGrafter"/>
</dbReference>
<sequence length="301" mass="35206">MSSIKCITFEEELRKNPELKLSDIRILREWCEKQAHLPKIQDVELAVFLHSNYYHIEPTKSTIENYYTCRTHAPELFSNRDIRKVKRLRDTFNVITNFQLEAKTKEGYSIIFSRLIDVDPTHFFYNESANANFMSYEEYLWTHGSTLGQIFVSDVTGFAMGHMGRMNLVTMKKILYYVQNAMPMRLKGVHMINMSPMVEKMYNMMKPLIKDELINLIHFHTSLQSASEYFPIEALPNELGGKAGTLEELKNAKLKKIENFQEWFLQDEKNNRVNESLRIGESKTSNDLFGIDGSFKKLEID</sequence>
<dbReference type="InterPro" id="IPR001251">
    <property type="entry name" value="CRAL-TRIO_dom"/>
</dbReference>
<dbReference type="PANTHER" id="PTHR10174:SF213">
    <property type="entry name" value="CRAL-TRIO DOMAIN-CONTAINING PROTEIN"/>
    <property type="match status" value="1"/>
</dbReference>
<dbReference type="PROSITE" id="PS50191">
    <property type="entry name" value="CRAL_TRIO"/>
    <property type="match status" value="1"/>
</dbReference>
<dbReference type="GO" id="GO:1902936">
    <property type="term" value="F:phosphatidylinositol bisphosphate binding"/>
    <property type="evidence" value="ECO:0007669"/>
    <property type="project" value="TreeGrafter"/>
</dbReference>
<name>A0A6P3Y4F8_DINQU</name>
<dbReference type="Pfam" id="PF00650">
    <property type="entry name" value="CRAL_TRIO"/>
    <property type="match status" value="1"/>
</dbReference>
<dbReference type="CDD" id="cd00170">
    <property type="entry name" value="SEC14"/>
    <property type="match status" value="1"/>
</dbReference>